<dbReference type="Gene3D" id="2.10.260.10">
    <property type="match status" value="1"/>
</dbReference>
<organism evidence="2 3">
    <name type="scientific">Paracidovorax wautersii</name>
    <dbReference type="NCBI Taxonomy" id="1177982"/>
    <lineage>
        <taxon>Bacteria</taxon>
        <taxon>Pseudomonadati</taxon>
        <taxon>Pseudomonadota</taxon>
        <taxon>Betaproteobacteria</taxon>
        <taxon>Burkholderiales</taxon>
        <taxon>Comamonadaceae</taxon>
        <taxon>Paracidovorax</taxon>
    </lineage>
</organism>
<evidence type="ECO:0000313" key="3">
    <source>
        <dbReference type="Proteomes" id="UP000461670"/>
    </source>
</evidence>
<dbReference type="InterPro" id="IPR037914">
    <property type="entry name" value="SpoVT-AbrB_sf"/>
</dbReference>
<dbReference type="AlphaFoldDB" id="A0A7V8FML9"/>
<comment type="caution">
    <text evidence="2">The sequence shown here is derived from an EMBL/GenBank/DDBJ whole genome shotgun (WGS) entry which is preliminary data.</text>
</comment>
<dbReference type="Proteomes" id="UP000461670">
    <property type="component" value="Unassembled WGS sequence"/>
</dbReference>
<name>A0A7V8FML9_9BURK</name>
<dbReference type="NCBIfam" id="TIGR02609">
    <property type="entry name" value="doc_partner"/>
    <property type="match status" value="1"/>
</dbReference>
<reference evidence="3" key="1">
    <citation type="journal article" date="2020" name="MBio">
        <title>Horizontal gene transfer to a defensive symbiont with a reduced genome amongst a multipartite beetle microbiome.</title>
        <authorList>
            <person name="Waterworth S.C."/>
            <person name="Florez L.V."/>
            <person name="Rees E.R."/>
            <person name="Hertweck C."/>
            <person name="Kaltenpoth M."/>
            <person name="Kwan J.C."/>
        </authorList>
    </citation>
    <scope>NUCLEOTIDE SEQUENCE [LARGE SCALE GENOMIC DNA]</scope>
</reference>
<dbReference type="EMBL" id="WNDQ01000038">
    <property type="protein sequence ID" value="KAF1020266.1"/>
    <property type="molecule type" value="Genomic_DNA"/>
</dbReference>
<dbReference type="GO" id="GO:0003677">
    <property type="term" value="F:DNA binding"/>
    <property type="evidence" value="ECO:0007669"/>
    <property type="project" value="InterPro"/>
</dbReference>
<protein>
    <recommendedName>
        <fullName evidence="1">SpoVT-AbrB domain-containing protein</fullName>
    </recommendedName>
</protein>
<dbReference type="SUPFAM" id="SSF89447">
    <property type="entry name" value="AbrB/MazE/MraZ-like"/>
    <property type="match status" value="1"/>
</dbReference>
<dbReference type="InterPro" id="IPR007159">
    <property type="entry name" value="SpoVT-AbrB_dom"/>
</dbReference>
<accession>A0A7V8FML9</accession>
<evidence type="ECO:0000313" key="2">
    <source>
        <dbReference type="EMBL" id="KAF1020266.1"/>
    </source>
</evidence>
<proteinExistence type="predicted"/>
<evidence type="ECO:0000259" key="1">
    <source>
        <dbReference type="SMART" id="SM00966"/>
    </source>
</evidence>
<gene>
    <name evidence="2" type="ORF">GAK30_02598</name>
</gene>
<sequence>MKLKITTIGNSAGVILPKELLARLRLEKGDELYALETPDGIKLITYDPTLAEQMAVAEQVMREDRQVLRKLAQ</sequence>
<dbReference type="Pfam" id="PF04014">
    <property type="entry name" value="MazE_antitoxin"/>
    <property type="match status" value="1"/>
</dbReference>
<dbReference type="InterPro" id="IPR013432">
    <property type="entry name" value="Doc_partner"/>
</dbReference>
<feature type="domain" description="SpoVT-AbrB" evidence="1">
    <location>
        <begin position="6"/>
        <end position="49"/>
    </location>
</feature>
<dbReference type="SMART" id="SM00966">
    <property type="entry name" value="SpoVT_AbrB"/>
    <property type="match status" value="1"/>
</dbReference>